<dbReference type="InterPro" id="IPR008207">
    <property type="entry name" value="Sig_transdc_His_kin_Hpt_dom"/>
</dbReference>
<organism evidence="4 5">
    <name type="scientific">Aeromonas lusitana</name>
    <dbReference type="NCBI Taxonomy" id="931529"/>
    <lineage>
        <taxon>Bacteria</taxon>
        <taxon>Pseudomonadati</taxon>
        <taxon>Pseudomonadota</taxon>
        <taxon>Gammaproteobacteria</taxon>
        <taxon>Aeromonadales</taxon>
        <taxon>Aeromonadaceae</taxon>
        <taxon>Aeromonas</taxon>
    </lineage>
</organism>
<feature type="modified residue" description="Phosphohistidine" evidence="2">
    <location>
        <position position="56"/>
    </location>
</feature>
<keyword evidence="5" id="KW-1185">Reference proteome</keyword>
<keyword evidence="1" id="KW-0902">Two-component regulatory system</keyword>
<dbReference type="SUPFAM" id="SSF47226">
    <property type="entry name" value="Histidine-containing phosphotransfer domain, HPT domain"/>
    <property type="match status" value="1"/>
</dbReference>
<keyword evidence="2" id="KW-0597">Phosphoprotein</keyword>
<evidence type="ECO:0000259" key="3">
    <source>
        <dbReference type="PROSITE" id="PS50894"/>
    </source>
</evidence>
<protein>
    <submittedName>
        <fullName evidence="4">Hpt domain-containing protein</fullName>
    </submittedName>
</protein>
<comment type="caution">
    <text evidence="4">The sequence shown here is derived from an EMBL/GenBank/DDBJ whole genome shotgun (WGS) entry which is preliminary data.</text>
</comment>
<dbReference type="RefSeq" id="WP_100859607.1">
    <property type="nucleotide sequence ID" value="NZ_PGCP01000012.1"/>
</dbReference>
<dbReference type="PROSITE" id="PS50894">
    <property type="entry name" value="HPT"/>
    <property type="match status" value="1"/>
</dbReference>
<evidence type="ECO:0000313" key="4">
    <source>
        <dbReference type="EMBL" id="PJC93647.1"/>
    </source>
</evidence>
<dbReference type="OrthoDB" id="5600374at2"/>
<evidence type="ECO:0000256" key="2">
    <source>
        <dbReference type="PROSITE-ProRule" id="PRU00110"/>
    </source>
</evidence>
<accession>A0A2M8HAP3</accession>
<evidence type="ECO:0000313" key="5">
    <source>
        <dbReference type="Proteomes" id="UP000232060"/>
    </source>
</evidence>
<gene>
    <name evidence="4" type="ORF">CUC44_08915</name>
</gene>
<dbReference type="EMBL" id="PGCP01000012">
    <property type="protein sequence ID" value="PJC93647.1"/>
    <property type="molecule type" value="Genomic_DNA"/>
</dbReference>
<dbReference type="AlphaFoldDB" id="A0A2M8HAP3"/>
<dbReference type="Proteomes" id="UP000232060">
    <property type="component" value="Unassembled WGS sequence"/>
</dbReference>
<reference evidence="4 5" key="1">
    <citation type="submission" date="2017-11" db="EMBL/GenBank/DDBJ databases">
        <title>Draft genome sequence of environmental isolate Aeromonas lusitania sp. nov. MDC 2473.</title>
        <authorList>
            <person name="Colston S.M."/>
            <person name="Navarro A."/>
            <person name="Martinez-Murcia A.J."/>
            <person name="Graf J."/>
        </authorList>
    </citation>
    <scope>NUCLEOTIDE SEQUENCE [LARGE SCALE GENOMIC DNA]</scope>
    <source>
        <strain evidence="4 5">MDC 2473</strain>
    </source>
</reference>
<dbReference type="InterPro" id="IPR036641">
    <property type="entry name" value="HPT_dom_sf"/>
</dbReference>
<name>A0A2M8HAP3_9GAMM</name>
<evidence type="ECO:0000256" key="1">
    <source>
        <dbReference type="ARBA" id="ARBA00023012"/>
    </source>
</evidence>
<dbReference type="GO" id="GO:0004672">
    <property type="term" value="F:protein kinase activity"/>
    <property type="evidence" value="ECO:0007669"/>
    <property type="project" value="UniProtKB-ARBA"/>
</dbReference>
<feature type="domain" description="HPt" evidence="3">
    <location>
        <begin position="17"/>
        <end position="110"/>
    </location>
</feature>
<sequence length="111" mass="12574">MEWLDQKVLRQLAEDIGQEMMPVVISVFVEEVGEQLAQLRPLYEQRDWSALARLAHSMKSSCGSYGAEPSYQQVMALELACRQEDAEAAGQLLTQLEHSLPQVFSHLALYH</sequence>
<dbReference type="GO" id="GO:0000160">
    <property type="term" value="P:phosphorelay signal transduction system"/>
    <property type="evidence" value="ECO:0007669"/>
    <property type="project" value="UniProtKB-KW"/>
</dbReference>
<proteinExistence type="predicted"/>
<dbReference type="Pfam" id="PF01627">
    <property type="entry name" value="Hpt"/>
    <property type="match status" value="1"/>
</dbReference>
<dbReference type="Gene3D" id="1.20.120.160">
    <property type="entry name" value="HPT domain"/>
    <property type="match status" value="1"/>
</dbReference>